<dbReference type="Proteomes" id="UP000190541">
    <property type="component" value="Unassembled WGS sequence"/>
</dbReference>
<evidence type="ECO:0000313" key="1">
    <source>
        <dbReference type="EMBL" id="SKB87034.1"/>
    </source>
</evidence>
<dbReference type="OrthoDB" id="9805830at2"/>
<dbReference type="RefSeq" id="WP_079718164.1">
    <property type="nucleotide sequence ID" value="NZ_FUYS01000011.1"/>
</dbReference>
<dbReference type="EMBL" id="FUYS01000011">
    <property type="protein sequence ID" value="SKB87034.1"/>
    <property type="molecule type" value="Genomic_DNA"/>
</dbReference>
<dbReference type="AlphaFoldDB" id="A0A1T5ESW8"/>
<proteinExistence type="predicted"/>
<dbReference type="InterPro" id="IPR019239">
    <property type="entry name" value="VapB_antitoxin"/>
</dbReference>
<gene>
    <name evidence="1" type="ORF">SAMN05660226_03520</name>
</gene>
<sequence>MRTNIELDDQLVKQALQISNLKTKKDVVHEALKQYVASLKRKKLLSIRGKGTWEGNLEQMRSL</sequence>
<evidence type="ECO:0000313" key="2">
    <source>
        <dbReference type="Proteomes" id="UP000190541"/>
    </source>
</evidence>
<dbReference type="Pfam" id="PF09957">
    <property type="entry name" value="VapB_antitoxin"/>
    <property type="match status" value="1"/>
</dbReference>
<organism evidence="1 2">
    <name type="scientific">Parapedobacter luteus</name>
    <dbReference type="NCBI Taxonomy" id="623280"/>
    <lineage>
        <taxon>Bacteria</taxon>
        <taxon>Pseudomonadati</taxon>
        <taxon>Bacteroidota</taxon>
        <taxon>Sphingobacteriia</taxon>
        <taxon>Sphingobacteriales</taxon>
        <taxon>Sphingobacteriaceae</taxon>
        <taxon>Parapedobacter</taxon>
    </lineage>
</organism>
<name>A0A1T5ESW8_9SPHI</name>
<dbReference type="STRING" id="623280.SAMN05660226_03520"/>
<keyword evidence="2" id="KW-1185">Reference proteome</keyword>
<accession>A0A1T5ESW8</accession>
<reference evidence="1 2" key="1">
    <citation type="submission" date="2017-02" db="EMBL/GenBank/DDBJ databases">
        <authorList>
            <person name="Peterson S.W."/>
        </authorList>
    </citation>
    <scope>NUCLEOTIDE SEQUENCE [LARGE SCALE GENOMIC DNA]</scope>
    <source>
        <strain evidence="1 2">DSM 22899</strain>
    </source>
</reference>
<protein>
    <submittedName>
        <fullName evidence="1">Transcription regulator of the Arc/MetJ class</fullName>
    </submittedName>
</protein>